<dbReference type="EMBL" id="BART01018858">
    <property type="protein sequence ID" value="GAG78891.1"/>
    <property type="molecule type" value="Genomic_DNA"/>
</dbReference>
<organism evidence="1">
    <name type="scientific">marine sediment metagenome</name>
    <dbReference type="NCBI Taxonomy" id="412755"/>
    <lineage>
        <taxon>unclassified sequences</taxon>
        <taxon>metagenomes</taxon>
        <taxon>ecological metagenomes</taxon>
    </lineage>
</organism>
<dbReference type="AlphaFoldDB" id="X1C3C5"/>
<name>X1C3C5_9ZZZZ</name>
<protein>
    <submittedName>
        <fullName evidence="1">Uncharacterized protein</fullName>
    </submittedName>
</protein>
<comment type="caution">
    <text evidence="1">The sequence shown here is derived from an EMBL/GenBank/DDBJ whole genome shotgun (WGS) entry which is preliminary data.</text>
</comment>
<gene>
    <name evidence="1" type="ORF">S01H4_35459</name>
</gene>
<evidence type="ECO:0000313" key="1">
    <source>
        <dbReference type="EMBL" id="GAG78891.1"/>
    </source>
</evidence>
<accession>X1C3C5</accession>
<feature type="non-terminal residue" evidence="1">
    <location>
        <position position="1"/>
    </location>
</feature>
<proteinExistence type="predicted"/>
<reference evidence="1" key="1">
    <citation type="journal article" date="2014" name="Front. Microbiol.">
        <title>High frequency of phylogenetically diverse reductive dehalogenase-homologous genes in deep subseafloor sedimentary metagenomes.</title>
        <authorList>
            <person name="Kawai M."/>
            <person name="Futagami T."/>
            <person name="Toyoda A."/>
            <person name="Takaki Y."/>
            <person name="Nishi S."/>
            <person name="Hori S."/>
            <person name="Arai W."/>
            <person name="Tsubouchi T."/>
            <person name="Morono Y."/>
            <person name="Uchiyama I."/>
            <person name="Ito T."/>
            <person name="Fujiyama A."/>
            <person name="Inagaki F."/>
            <person name="Takami H."/>
        </authorList>
    </citation>
    <scope>NUCLEOTIDE SEQUENCE</scope>
    <source>
        <strain evidence="1">Expedition CK06-06</strain>
    </source>
</reference>
<feature type="non-terminal residue" evidence="1">
    <location>
        <position position="296"/>
    </location>
</feature>
<sequence>SGPTYARARQRADALFTYPVVLNAPWVDLSGPRGGISYLNYMPEARNGYISIENLAGYGPGLRLAYGWAHMIVVRPGEEWTSPPMGLAVHDGDWHETADRYRAWMDEHLRPAPGRQSARKMIGFQNVFFRSFDGERIRAYEEIPAVAATGRRYGVNHLCIWDHLTLGNYVPHPELDLIDYDETDRAALSAGIRQVRAEGTNVSALINFRHLNPASKRFAADAATEIKRCYDGTPQTENWSGSAHHGRLFVRHLGPECNIYSPFSSVYQDRVMRLTREYLDLGYVSMFFDQPWEIRP</sequence>